<feature type="transmembrane region" description="Helical" evidence="6">
    <location>
        <begin position="49"/>
        <end position="69"/>
    </location>
</feature>
<evidence type="ECO:0000256" key="5">
    <source>
        <dbReference type="ARBA" id="ARBA00023136"/>
    </source>
</evidence>
<keyword evidence="5 6" id="KW-0472">Membrane</keyword>
<dbReference type="GO" id="GO:0022857">
    <property type="term" value="F:transmembrane transporter activity"/>
    <property type="evidence" value="ECO:0007669"/>
    <property type="project" value="InterPro"/>
</dbReference>
<dbReference type="InterPro" id="IPR036259">
    <property type="entry name" value="MFS_trans_sf"/>
</dbReference>
<keyword evidence="2" id="KW-0813">Transport</keyword>
<sequence>MRRKTASTHALWLLAIFFVALNLRPVITSVGPLFTVILDDLQSTNTKVSLLTSIPVFCMGLFAPLAFPLTKRMPKSIMPLLLALISAATLLRMMSTTYSMLFITSFVAGFAIAIIGPIMNARIQAKFKERTASALGVYSFGIGVGATLSASFSYAIYEKTSWGFALGSWGVLGVIAFILWLFIANDEIEQQHQQLQEVGRNPWKQREAWLILVFFGLQTALFFSFMTWLSPLAVAQGFTLAEAGLLLMAFSGIQMIGNLIIPWLVERFPKPIYWLFGLSFFALIGLVLFATTTGIWLWLGVLVIGLMLSGMFPLGLLLPLNAARNHTEANTWSSMVLSGGFMLSAVLPLLIGVVIDQTDKTYFAYIIFIVIIVMMHIIIALLAKEQKQVA</sequence>
<feature type="transmembrane region" description="Helical" evidence="6">
    <location>
        <begin position="332"/>
        <end position="355"/>
    </location>
</feature>
<evidence type="ECO:0000256" key="3">
    <source>
        <dbReference type="ARBA" id="ARBA00022692"/>
    </source>
</evidence>
<comment type="subcellular location">
    <subcellularLocation>
        <location evidence="1">Cell membrane</location>
        <topology evidence="1">Multi-pass membrane protein</topology>
    </subcellularLocation>
</comment>
<dbReference type="PANTHER" id="PTHR23523:SF2">
    <property type="entry name" value="2-NITROIMIDAZOLE TRANSPORTER"/>
    <property type="match status" value="1"/>
</dbReference>
<feature type="transmembrane region" description="Helical" evidence="6">
    <location>
        <begin position="361"/>
        <end position="383"/>
    </location>
</feature>
<feature type="transmembrane region" description="Helical" evidence="6">
    <location>
        <begin position="272"/>
        <end position="290"/>
    </location>
</feature>
<reference evidence="8" key="1">
    <citation type="submission" date="2014-07" db="EMBL/GenBank/DDBJ databases">
        <authorList>
            <person name="Urmite Genomes Urmite Genomes"/>
        </authorList>
    </citation>
    <scope>NUCLEOTIDE SEQUENCE</scope>
    <source>
        <strain evidence="8">13S34_air</strain>
    </source>
</reference>
<dbReference type="GO" id="GO:0005886">
    <property type="term" value="C:plasma membrane"/>
    <property type="evidence" value="ECO:0007669"/>
    <property type="project" value="UniProtKB-SubCell"/>
</dbReference>
<dbReference type="Pfam" id="PF07690">
    <property type="entry name" value="MFS_1"/>
    <property type="match status" value="1"/>
</dbReference>
<feature type="transmembrane region" description="Helical" evidence="6">
    <location>
        <begin position="76"/>
        <end position="94"/>
    </location>
</feature>
<dbReference type="SUPFAM" id="SSF103473">
    <property type="entry name" value="MFS general substrate transporter"/>
    <property type="match status" value="1"/>
</dbReference>
<feature type="transmembrane region" description="Helical" evidence="6">
    <location>
        <begin position="135"/>
        <end position="156"/>
    </location>
</feature>
<feature type="transmembrane region" description="Helical" evidence="6">
    <location>
        <begin position="162"/>
        <end position="183"/>
    </location>
</feature>
<evidence type="ECO:0000259" key="7">
    <source>
        <dbReference type="PROSITE" id="PS50850"/>
    </source>
</evidence>
<dbReference type="AlphaFoldDB" id="A0A078MFY6"/>
<dbReference type="InterPro" id="IPR020846">
    <property type="entry name" value="MFS_dom"/>
</dbReference>
<gene>
    <name evidence="8" type="primary">yycB_3</name>
    <name evidence="8" type="ORF">BN1050_02351</name>
</gene>
<accession>A0A078MFY6</accession>
<dbReference type="HOGENOM" id="CLU_038046_4_0_9"/>
<dbReference type="InterPro" id="IPR052524">
    <property type="entry name" value="MFS_Cyanate_Porter"/>
</dbReference>
<evidence type="ECO:0000256" key="6">
    <source>
        <dbReference type="SAM" id="Phobius"/>
    </source>
</evidence>
<dbReference type="Gene3D" id="1.20.1250.20">
    <property type="entry name" value="MFS general substrate transporter like domains"/>
    <property type="match status" value="2"/>
</dbReference>
<dbReference type="PROSITE" id="PS50850">
    <property type="entry name" value="MFS"/>
    <property type="match status" value="1"/>
</dbReference>
<feature type="transmembrane region" description="Helical" evidence="6">
    <location>
        <begin position="296"/>
        <end position="320"/>
    </location>
</feature>
<protein>
    <submittedName>
        <fullName evidence="8">Putative transporter YycB</fullName>
    </submittedName>
</protein>
<evidence type="ECO:0000313" key="8">
    <source>
        <dbReference type="EMBL" id="CEA05219.1"/>
    </source>
</evidence>
<organism evidence="8">
    <name type="scientific">Metalysinibacillus saudimassiliensis</name>
    <dbReference type="NCBI Taxonomy" id="1461583"/>
    <lineage>
        <taxon>Bacteria</taxon>
        <taxon>Bacillati</taxon>
        <taxon>Bacillota</taxon>
        <taxon>Bacilli</taxon>
        <taxon>Bacillales</taxon>
        <taxon>Caryophanaceae</taxon>
        <taxon>Metalysinibacillus</taxon>
    </lineage>
</organism>
<keyword evidence="3 6" id="KW-0812">Transmembrane</keyword>
<feature type="transmembrane region" description="Helical" evidence="6">
    <location>
        <begin position="209"/>
        <end position="231"/>
    </location>
</feature>
<dbReference type="PANTHER" id="PTHR23523">
    <property type="match status" value="1"/>
</dbReference>
<evidence type="ECO:0000256" key="2">
    <source>
        <dbReference type="ARBA" id="ARBA00022448"/>
    </source>
</evidence>
<dbReference type="EMBL" id="LN483077">
    <property type="protein sequence ID" value="CEA05219.1"/>
    <property type="molecule type" value="Genomic_DNA"/>
</dbReference>
<evidence type="ECO:0000256" key="1">
    <source>
        <dbReference type="ARBA" id="ARBA00004651"/>
    </source>
</evidence>
<dbReference type="InterPro" id="IPR011701">
    <property type="entry name" value="MFS"/>
</dbReference>
<feature type="transmembrane region" description="Helical" evidence="6">
    <location>
        <begin position="243"/>
        <end position="265"/>
    </location>
</feature>
<proteinExistence type="predicted"/>
<dbReference type="PATRIC" id="fig|1461583.4.peg.2266"/>
<feature type="domain" description="Major facilitator superfamily (MFS) profile" evidence="7">
    <location>
        <begin position="8"/>
        <end position="387"/>
    </location>
</feature>
<name>A0A078MFY6_9BACL</name>
<keyword evidence="4 6" id="KW-1133">Transmembrane helix</keyword>
<feature type="transmembrane region" description="Helical" evidence="6">
    <location>
        <begin position="100"/>
        <end position="123"/>
    </location>
</feature>
<evidence type="ECO:0000256" key="4">
    <source>
        <dbReference type="ARBA" id="ARBA00022989"/>
    </source>
</evidence>